<dbReference type="GeneID" id="91485051"/>
<organism evidence="5 6">
    <name type="scientific">Nocardiopsis dassonvillei (strain ATCC 23218 / DSM 43111 / CIP 107115 / JCM 7437 / KCTC 9190 / NBRC 14626 / NCTC 10488 / NRRL B-5397 / IMRU 509)</name>
    <name type="common">Actinomadura dassonvillei</name>
    <dbReference type="NCBI Taxonomy" id="446468"/>
    <lineage>
        <taxon>Bacteria</taxon>
        <taxon>Bacillati</taxon>
        <taxon>Actinomycetota</taxon>
        <taxon>Actinomycetes</taxon>
        <taxon>Streptosporangiales</taxon>
        <taxon>Nocardiopsidaceae</taxon>
        <taxon>Nocardiopsis</taxon>
    </lineage>
</organism>
<evidence type="ECO:0000256" key="3">
    <source>
        <dbReference type="SAM" id="SignalP"/>
    </source>
</evidence>
<dbReference type="EMBL" id="CP002040">
    <property type="protein sequence ID" value="ADH67895.1"/>
    <property type="molecule type" value="Genomic_DNA"/>
</dbReference>
<feature type="domain" description="LamG-like jellyroll fold" evidence="4">
    <location>
        <begin position="563"/>
        <end position="691"/>
    </location>
</feature>
<feature type="chain" id="PRO_5003092902" description="LamG-like jellyroll fold domain-containing protein" evidence="3">
    <location>
        <begin position="30"/>
        <end position="714"/>
    </location>
</feature>
<dbReference type="HOGENOM" id="CLU_400568_0_0_11"/>
<feature type="signal peptide" evidence="3">
    <location>
        <begin position="1"/>
        <end position="29"/>
    </location>
</feature>
<sequence>MRRSLTRTTAVSAASVLALSLLSPSQALADDNRPPDRPDTATLTARGRVCSTDQDAPTLIGSTAPLLRGVFRDPDSETGAQRIRAEFEWSLEGTDELLGAAESTHTWHHPGRDPYPLSVTASGLPEDTLMRYRARGHDNQEPGEWSEWCWIEVNTDGPEAPPLVTSDDYLPNGGFQGAPGRTAEFTFANNGTLDAVSYEYNLGLEPLCNTRVELDEPGASATVSVTPQRSGPQWIYARSVDAYGNTSACESVYEVLVASLADPVAYFLLDEGEGTSASDVMSEDRSATGDGGIAWTRGRVGERQGSGYRLEGTAVATADGHLRTDTAVVDTSEAFAVSAWVRLDETGTDAVALSQDGEHLSGFQLGYDASEEAWVFQTASQDGPQAGFDQRVVSTVPAQAGVWTQLSGQHDPETGEIALYVEGAHQGSAAWDSAWNAEGPFVIGGGREADAFSGSWPGAVDHVKVWDRLLIVEDAPYTSTKRSEVWQHANLPLALEGRWMLEESGGAAAADGSDHGLDATLHGDPATVWEGAFNDWTYTSAILLDGTAQEHLRTDGAAVRTDRSFTASVWVRLDEGGSDAVALSQSGEHTGGFVLGYDAELEAWVFETSAGDSEGAEVSRVASAWAETGRWTHLTGIYDHVDGTLALYVDGVRQEDAEREGAWHADGDVVIGGAGYTDGVDRPWTGALGTVFLLQGVAFPHDVYTVMEGLLPRV</sequence>
<evidence type="ECO:0000313" key="5">
    <source>
        <dbReference type="EMBL" id="ADH67895.1"/>
    </source>
</evidence>
<dbReference type="Gene3D" id="2.60.120.200">
    <property type="match status" value="2"/>
</dbReference>
<dbReference type="InterPro" id="IPR006558">
    <property type="entry name" value="LamG-like"/>
</dbReference>
<evidence type="ECO:0000259" key="4">
    <source>
        <dbReference type="SMART" id="SM00560"/>
    </source>
</evidence>
<name>D7AWU8_NOCDD</name>
<dbReference type="RefSeq" id="WP_013153502.1">
    <property type="nucleotide sequence ID" value="NC_014210.1"/>
</dbReference>
<dbReference type="PANTHER" id="PTHR46943:SF1">
    <property type="entry name" value="PENTRAXIN-RELATED PROTEIN PTX3"/>
    <property type="match status" value="1"/>
</dbReference>
<dbReference type="InterPro" id="IPR013320">
    <property type="entry name" value="ConA-like_dom_sf"/>
</dbReference>
<dbReference type="SMART" id="SM00560">
    <property type="entry name" value="LamGL"/>
    <property type="match status" value="2"/>
</dbReference>
<dbReference type="STRING" id="446468.Ndas_2475"/>
<dbReference type="Pfam" id="PF13385">
    <property type="entry name" value="Laminin_G_3"/>
    <property type="match status" value="2"/>
</dbReference>
<keyword evidence="1 3" id="KW-0732">Signal</keyword>
<protein>
    <recommendedName>
        <fullName evidence="4">LamG-like jellyroll fold domain-containing protein</fullName>
    </recommendedName>
</protein>
<dbReference type="OrthoDB" id="176279at2"/>
<dbReference type="SUPFAM" id="SSF49899">
    <property type="entry name" value="Concanavalin A-like lectins/glucanases"/>
    <property type="match status" value="2"/>
</dbReference>
<keyword evidence="2" id="KW-1015">Disulfide bond</keyword>
<dbReference type="InterPro" id="IPR042837">
    <property type="entry name" value="PTX3"/>
</dbReference>
<evidence type="ECO:0000256" key="2">
    <source>
        <dbReference type="ARBA" id="ARBA00023157"/>
    </source>
</evidence>
<reference evidence="5 6" key="1">
    <citation type="journal article" date="2010" name="Stand. Genomic Sci.">
        <title>Complete genome sequence of Nocardiopsis dassonvillei type strain (IMRU 509).</title>
        <authorList>
            <person name="Sun H."/>
            <person name="Lapidus A."/>
            <person name="Nolan M."/>
            <person name="Lucas S."/>
            <person name="Del Rio T.G."/>
            <person name="Tice H."/>
            <person name="Cheng J.F."/>
            <person name="Tapia R."/>
            <person name="Han C."/>
            <person name="Goodwin L."/>
            <person name="Pitluck S."/>
            <person name="Pagani I."/>
            <person name="Ivanova N."/>
            <person name="Mavromatis K."/>
            <person name="Mikhailova N."/>
            <person name="Pati A."/>
            <person name="Chen A."/>
            <person name="Palaniappan K."/>
            <person name="Land M."/>
            <person name="Hauser L."/>
            <person name="Chang Y.J."/>
            <person name="Jeffries C.D."/>
            <person name="Djao O.D."/>
            <person name="Rohde M."/>
            <person name="Sikorski J."/>
            <person name="Goker M."/>
            <person name="Woyke T."/>
            <person name="Bristow J."/>
            <person name="Eisen J.A."/>
            <person name="Markowitz V."/>
            <person name="Hugenholtz P."/>
            <person name="Kyrpides N.C."/>
            <person name="Klenk H.P."/>
        </authorList>
    </citation>
    <scope>NUCLEOTIDE SEQUENCE [LARGE SCALE GENOMIC DNA]</scope>
    <source>
        <strain evidence="6">ATCC 23218 / DSM 43111 / CIP 107115 / JCM 7437 / KCTC 9190 / NBRC 14626 / NCTC 10488 / NRRL B-5397 / IMRU 509</strain>
    </source>
</reference>
<dbReference type="eggNOG" id="COG3209">
    <property type="taxonomic scope" value="Bacteria"/>
</dbReference>
<dbReference type="eggNOG" id="COG3534">
    <property type="taxonomic scope" value="Bacteria"/>
</dbReference>
<evidence type="ECO:0000256" key="1">
    <source>
        <dbReference type="ARBA" id="ARBA00022729"/>
    </source>
</evidence>
<keyword evidence="6" id="KW-1185">Reference proteome</keyword>
<gene>
    <name evidence="5" type="ordered locus">Ndas_2475</name>
</gene>
<dbReference type="PANTHER" id="PTHR46943">
    <property type="entry name" value="PENTRAXIN-RELATED PROTEIN PTX3"/>
    <property type="match status" value="1"/>
</dbReference>
<dbReference type="KEGG" id="nda:Ndas_2475"/>
<feature type="domain" description="LamG-like jellyroll fold" evidence="4">
    <location>
        <begin position="333"/>
        <end position="473"/>
    </location>
</feature>
<proteinExistence type="predicted"/>
<accession>D7AWU8</accession>
<dbReference type="GO" id="GO:0006955">
    <property type="term" value="P:immune response"/>
    <property type="evidence" value="ECO:0007669"/>
    <property type="project" value="InterPro"/>
</dbReference>
<dbReference type="AlphaFoldDB" id="D7AWU8"/>
<dbReference type="Proteomes" id="UP000002219">
    <property type="component" value="Chromosome 1"/>
</dbReference>
<evidence type="ECO:0000313" key="6">
    <source>
        <dbReference type="Proteomes" id="UP000002219"/>
    </source>
</evidence>